<keyword evidence="4" id="KW-1185">Reference proteome</keyword>
<feature type="region of interest" description="Disordered" evidence="1">
    <location>
        <begin position="136"/>
        <end position="156"/>
    </location>
</feature>
<gene>
    <name evidence="3" type="ORF">NUU61_004321</name>
</gene>
<organism evidence="3 4">
    <name type="scientific">Penicillium alfredii</name>
    <dbReference type="NCBI Taxonomy" id="1506179"/>
    <lineage>
        <taxon>Eukaryota</taxon>
        <taxon>Fungi</taxon>
        <taxon>Dikarya</taxon>
        <taxon>Ascomycota</taxon>
        <taxon>Pezizomycotina</taxon>
        <taxon>Eurotiomycetes</taxon>
        <taxon>Eurotiomycetidae</taxon>
        <taxon>Eurotiales</taxon>
        <taxon>Aspergillaceae</taxon>
        <taxon>Penicillium</taxon>
    </lineage>
</organism>
<keyword evidence="2" id="KW-0472">Membrane</keyword>
<evidence type="ECO:0000256" key="2">
    <source>
        <dbReference type="SAM" id="Phobius"/>
    </source>
</evidence>
<comment type="caution">
    <text evidence="3">The sequence shown here is derived from an EMBL/GenBank/DDBJ whole genome shotgun (WGS) entry which is preliminary data.</text>
</comment>
<proteinExistence type="predicted"/>
<keyword evidence="2" id="KW-0812">Transmembrane</keyword>
<sequence>MPENYPPYTPMPSLGHELGIMFGFIGICLATMAVYTLFWRAAQHRAQAQDLARRKAFHNRSAPFGTTDQLQLLGTTATVTAGRYADVHVHEKMLDRFGIPDDHVELPVHEGAAMQMQMQMLDWSRSRSRSQVQLVESAGPSPVAGGSVSSSPVQTLAQGQGPVIGGKAYQRLGQRDLL</sequence>
<evidence type="ECO:0000256" key="1">
    <source>
        <dbReference type="SAM" id="MobiDB-lite"/>
    </source>
</evidence>
<dbReference type="AlphaFoldDB" id="A0A9W9FKV7"/>
<evidence type="ECO:0000313" key="4">
    <source>
        <dbReference type="Proteomes" id="UP001141434"/>
    </source>
</evidence>
<dbReference type="RefSeq" id="XP_056512930.1">
    <property type="nucleotide sequence ID" value="XM_056654903.1"/>
</dbReference>
<protein>
    <submittedName>
        <fullName evidence="3">Uncharacterized protein</fullName>
    </submittedName>
</protein>
<dbReference type="EMBL" id="JAPMSZ010000005">
    <property type="protein sequence ID" value="KAJ5102099.1"/>
    <property type="molecule type" value="Genomic_DNA"/>
</dbReference>
<accession>A0A9W9FKV7</accession>
<feature type="compositionally biased region" description="Low complexity" evidence="1">
    <location>
        <begin position="137"/>
        <end position="153"/>
    </location>
</feature>
<name>A0A9W9FKV7_9EURO</name>
<reference evidence="3" key="1">
    <citation type="submission" date="2022-11" db="EMBL/GenBank/DDBJ databases">
        <authorList>
            <person name="Petersen C."/>
        </authorList>
    </citation>
    <scope>NUCLEOTIDE SEQUENCE</scope>
    <source>
        <strain evidence="3">IBT 34128</strain>
    </source>
</reference>
<evidence type="ECO:0000313" key="3">
    <source>
        <dbReference type="EMBL" id="KAJ5102099.1"/>
    </source>
</evidence>
<reference evidence="3" key="2">
    <citation type="journal article" date="2023" name="IMA Fungus">
        <title>Comparative genomic study of the Penicillium genus elucidates a diverse pangenome and 15 lateral gene transfer events.</title>
        <authorList>
            <person name="Petersen C."/>
            <person name="Sorensen T."/>
            <person name="Nielsen M.R."/>
            <person name="Sondergaard T.E."/>
            <person name="Sorensen J.L."/>
            <person name="Fitzpatrick D.A."/>
            <person name="Frisvad J.C."/>
            <person name="Nielsen K.L."/>
        </authorList>
    </citation>
    <scope>NUCLEOTIDE SEQUENCE</scope>
    <source>
        <strain evidence="3">IBT 34128</strain>
    </source>
</reference>
<dbReference type="GeneID" id="81394071"/>
<dbReference type="OrthoDB" id="3436553at2759"/>
<feature type="transmembrane region" description="Helical" evidence="2">
    <location>
        <begin position="20"/>
        <end position="39"/>
    </location>
</feature>
<keyword evidence="2" id="KW-1133">Transmembrane helix</keyword>
<dbReference type="Proteomes" id="UP001141434">
    <property type="component" value="Unassembled WGS sequence"/>
</dbReference>